<evidence type="ECO:0000256" key="2">
    <source>
        <dbReference type="ARBA" id="ARBA00012614"/>
    </source>
</evidence>
<evidence type="ECO:0000256" key="1">
    <source>
        <dbReference type="ARBA" id="ARBA00011198"/>
    </source>
</evidence>
<comment type="subcellular location">
    <subcellularLocation>
        <location evidence="7">Endoplasmic reticulum</location>
    </subcellularLocation>
</comment>
<comment type="function">
    <text evidence="4 7">Involved in protein N-glycosylation. Essential for the second step of the dolichol-linked oligosaccharide pathway.</text>
</comment>
<dbReference type="STRING" id="356882.A0A423VMY4"/>
<dbReference type="GO" id="GO:0006488">
    <property type="term" value="P:dolichol-linked oligosaccharide biosynthetic process"/>
    <property type="evidence" value="ECO:0007669"/>
    <property type="project" value="TreeGrafter"/>
</dbReference>
<evidence type="ECO:0000256" key="6">
    <source>
        <dbReference type="ARBA" id="ARBA00048184"/>
    </source>
</evidence>
<keyword evidence="7" id="KW-0808">Transferase</keyword>
<dbReference type="InterPro" id="IPR007235">
    <property type="entry name" value="Glyco_trans_28_C"/>
</dbReference>
<dbReference type="EMBL" id="LKEA01000050">
    <property type="protein sequence ID" value="ROV92345.1"/>
    <property type="molecule type" value="Genomic_DNA"/>
</dbReference>
<dbReference type="EC" id="2.4.1.141" evidence="2 7"/>
<comment type="catalytic activity">
    <reaction evidence="6">
        <text>an N-acetyl-alpha-D-glucosaminyl-diphospho-di-trans,poly-cis-dolichol + UDP-N-acetyl-alpha-D-glucosamine = an N,N'-diacetylchitobiosyl-diphospho-di-trans,poly-cis-dolichol + UDP + H(+)</text>
        <dbReference type="Rhea" id="RHEA:23380"/>
        <dbReference type="Rhea" id="RHEA-COMP:19507"/>
        <dbReference type="Rhea" id="RHEA-COMP:19510"/>
        <dbReference type="ChEBI" id="CHEBI:15378"/>
        <dbReference type="ChEBI" id="CHEBI:57269"/>
        <dbReference type="ChEBI" id="CHEBI:57705"/>
        <dbReference type="ChEBI" id="CHEBI:58223"/>
        <dbReference type="ChEBI" id="CHEBI:58427"/>
        <dbReference type="EC" id="2.4.1.141"/>
    </reaction>
</comment>
<sequence length="235" mass="26201">MGQEIGRIAGEISRLFGLGRHYGYRYDLDVSYGENAHIKMNRHVIVTGGAIVPFVELLLEVTTPEFLAALRAHGFTHLHLQCNNFVGEMQKRLSEMDEKDLHGIEIDVIHFDMRLKENMRRFCRGEEGVQPAGLVIGHAGTGTIADADESEVALVIVANPNLMDDHQTPFSFEIVKEYDNLILGHLGRVVETIPKAIELIEQLGLDHLDPYVKPDFPINPDAKVSLIDRVIASGL</sequence>
<dbReference type="Gene3D" id="3.40.50.2000">
    <property type="entry name" value="Glycogen Phosphorylase B"/>
    <property type="match status" value="1"/>
</dbReference>
<dbReference type="GO" id="GO:0043541">
    <property type="term" value="C:UDP-N-acetylglucosamine transferase complex"/>
    <property type="evidence" value="ECO:0007669"/>
    <property type="project" value="TreeGrafter"/>
</dbReference>
<organism evidence="9 10">
    <name type="scientific">Cytospora schulzeri</name>
    <dbReference type="NCBI Taxonomy" id="448051"/>
    <lineage>
        <taxon>Eukaryota</taxon>
        <taxon>Fungi</taxon>
        <taxon>Dikarya</taxon>
        <taxon>Ascomycota</taxon>
        <taxon>Pezizomycotina</taxon>
        <taxon>Sordariomycetes</taxon>
        <taxon>Sordariomycetidae</taxon>
        <taxon>Diaporthales</taxon>
        <taxon>Cytosporaceae</taxon>
        <taxon>Cytospora</taxon>
    </lineage>
</organism>
<dbReference type="Proteomes" id="UP000283895">
    <property type="component" value="Unassembled WGS sequence"/>
</dbReference>
<proteinExistence type="inferred from homology"/>
<dbReference type="AlphaFoldDB" id="A0A423VMY4"/>
<keyword evidence="7" id="KW-0328">Glycosyltransferase</keyword>
<accession>A0A423VMY4</accession>
<evidence type="ECO:0000313" key="10">
    <source>
        <dbReference type="Proteomes" id="UP000283895"/>
    </source>
</evidence>
<evidence type="ECO:0000313" key="9">
    <source>
        <dbReference type="EMBL" id="ROV92345.1"/>
    </source>
</evidence>
<evidence type="ECO:0000259" key="8">
    <source>
        <dbReference type="Pfam" id="PF04101"/>
    </source>
</evidence>
<dbReference type="Pfam" id="PF04101">
    <property type="entry name" value="Glyco_tran_28_C"/>
    <property type="match status" value="1"/>
</dbReference>
<dbReference type="GO" id="GO:0004577">
    <property type="term" value="F:N-acetylglucosaminyldiphosphodolichol N-acetylglucosaminyltransferase activity"/>
    <property type="evidence" value="ECO:0007669"/>
    <property type="project" value="UniProtKB-EC"/>
</dbReference>
<evidence type="ECO:0000256" key="4">
    <source>
        <dbReference type="ARBA" id="ARBA00024804"/>
    </source>
</evidence>
<evidence type="ECO:0000256" key="7">
    <source>
        <dbReference type="RuleBase" id="RU362128"/>
    </source>
</evidence>
<dbReference type="PROSITE" id="PS50890">
    <property type="entry name" value="PUA"/>
    <property type="match status" value="1"/>
</dbReference>
<comment type="subunit">
    <text evidence="1 7">Heterodimer with ALG14 to form a functional enzyme.</text>
</comment>
<evidence type="ECO:0000256" key="5">
    <source>
        <dbReference type="ARBA" id="ARBA00032061"/>
    </source>
</evidence>
<dbReference type="PANTHER" id="PTHR47043:SF1">
    <property type="entry name" value="UDP-N-ACETYLGLUCOSAMINE TRANSFERASE SUBUNIT ALG13"/>
    <property type="match status" value="1"/>
</dbReference>
<keyword evidence="7" id="KW-0256">Endoplasmic reticulum</keyword>
<comment type="caution">
    <text evidence="9">The sequence shown here is derived from an EMBL/GenBank/DDBJ whole genome shotgun (WGS) entry which is preliminary data.</text>
</comment>
<keyword evidence="10" id="KW-1185">Reference proteome</keyword>
<comment type="similarity">
    <text evidence="7">Belongs to the glycosyltransferase 28 family.</text>
</comment>
<protein>
    <recommendedName>
        <fullName evidence="3 7">UDP-N-acetylglucosamine transferase subunit ALG13</fullName>
        <ecNumber evidence="2 7">2.4.1.141</ecNumber>
    </recommendedName>
    <alternativeName>
        <fullName evidence="5 7">Asparagine-linked glycosylation protein 13</fullName>
    </alternativeName>
</protein>
<gene>
    <name evidence="7" type="primary">ALG13</name>
    <name evidence="9" type="ORF">VMCG_09116</name>
</gene>
<dbReference type="OrthoDB" id="20273at2759"/>
<reference evidence="9 10" key="1">
    <citation type="submission" date="2015-09" db="EMBL/GenBank/DDBJ databases">
        <title>Host preference determinants of Valsa canker pathogens revealed by comparative genomics.</title>
        <authorList>
            <person name="Yin Z."/>
            <person name="Huang L."/>
        </authorList>
    </citation>
    <scope>NUCLEOTIDE SEQUENCE [LARGE SCALE GENOMIC DNA]</scope>
    <source>
        <strain evidence="9 10">03-1</strain>
    </source>
</reference>
<feature type="domain" description="Glycosyl transferase family 28 C-terminal" evidence="8">
    <location>
        <begin position="44"/>
        <end position="170"/>
    </location>
</feature>
<dbReference type="PANTHER" id="PTHR47043">
    <property type="entry name" value="UDP-N-ACETYLGLUCOSAMINE TRANSFERASE SUBUNIT ALG13"/>
    <property type="match status" value="1"/>
</dbReference>
<dbReference type="InterPro" id="IPR052474">
    <property type="entry name" value="UDP-GlcNAc_transferase"/>
</dbReference>
<evidence type="ECO:0000256" key="3">
    <source>
        <dbReference type="ARBA" id="ARBA00017468"/>
    </source>
</evidence>
<name>A0A423VMY4_9PEZI</name>